<dbReference type="Pfam" id="PF00005">
    <property type="entry name" value="ABC_tran"/>
    <property type="match status" value="1"/>
</dbReference>
<sequence>MKPLIRTEKVCKIYNSRRPDEFRALEDISLSIDFGEVVVLKGPSGSGKTTLLSLIGCMGRPTSGRIVVGEKDVAKLSERFLTRVRQQTFGFIFQQFNLLRDVTVLENILLPLYPQPTGFAEMEERGRTLLAMLGMEKKEKMKVNKLSGGEQQRVAIARALINDPEIVIADEPTAHLDSKLSADLLAILEDISRMGKTILIATHDPLVFNHPLVLRTISMRDGRIEGGSDQ</sequence>
<evidence type="ECO:0000259" key="4">
    <source>
        <dbReference type="PROSITE" id="PS50893"/>
    </source>
</evidence>
<gene>
    <name evidence="5" type="ORF">DSOUD_3366</name>
</gene>
<dbReference type="GO" id="GO:0022857">
    <property type="term" value="F:transmembrane transporter activity"/>
    <property type="evidence" value="ECO:0007669"/>
    <property type="project" value="TreeGrafter"/>
</dbReference>
<organism evidence="5 6">
    <name type="scientific">Desulfuromonas soudanensis</name>
    <dbReference type="NCBI Taxonomy" id="1603606"/>
    <lineage>
        <taxon>Bacteria</taxon>
        <taxon>Pseudomonadati</taxon>
        <taxon>Thermodesulfobacteriota</taxon>
        <taxon>Desulfuromonadia</taxon>
        <taxon>Desulfuromonadales</taxon>
        <taxon>Desulfuromonadaceae</taxon>
        <taxon>Desulfuromonas</taxon>
    </lineage>
</organism>
<keyword evidence="1" id="KW-0813">Transport</keyword>
<dbReference type="STRING" id="1603606.DSOUD_3366"/>
<evidence type="ECO:0000313" key="5">
    <source>
        <dbReference type="EMBL" id="ALC18085.1"/>
    </source>
</evidence>
<dbReference type="PROSITE" id="PS50893">
    <property type="entry name" value="ABC_TRANSPORTER_2"/>
    <property type="match status" value="1"/>
</dbReference>
<dbReference type="InterPro" id="IPR027417">
    <property type="entry name" value="P-loop_NTPase"/>
</dbReference>
<name>A0A0M4D9D5_9BACT</name>
<evidence type="ECO:0000256" key="2">
    <source>
        <dbReference type="ARBA" id="ARBA00022741"/>
    </source>
</evidence>
<dbReference type="SUPFAM" id="SSF52540">
    <property type="entry name" value="P-loop containing nucleoside triphosphate hydrolases"/>
    <property type="match status" value="1"/>
</dbReference>
<dbReference type="PANTHER" id="PTHR24220">
    <property type="entry name" value="IMPORT ATP-BINDING PROTEIN"/>
    <property type="match status" value="1"/>
</dbReference>
<dbReference type="KEGG" id="des:DSOUD_3366"/>
<keyword evidence="6" id="KW-1185">Reference proteome</keyword>
<dbReference type="GO" id="GO:0005886">
    <property type="term" value="C:plasma membrane"/>
    <property type="evidence" value="ECO:0007669"/>
    <property type="project" value="TreeGrafter"/>
</dbReference>
<dbReference type="InterPro" id="IPR015854">
    <property type="entry name" value="ABC_transpr_LolD-like"/>
</dbReference>
<dbReference type="InterPro" id="IPR003439">
    <property type="entry name" value="ABC_transporter-like_ATP-bd"/>
</dbReference>
<keyword evidence="3" id="KW-0067">ATP-binding</keyword>
<dbReference type="PROSITE" id="PS00211">
    <property type="entry name" value="ABC_TRANSPORTER_1"/>
    <property type="match status" value="1"/>
</dbReference>
<dbReference type="Proteomes" id="UP000057158">
    <property type="component" value="Chromosome"/>
</dbReference>
<dbReference type="GO" id="GO:0016887">
    <property type="term" value="F:ATP hydrolysis activity"/>
    <property type="evidence" value="ECO:0007669"/>
    <property type="project" value="InterPro"/>
</dbReference>
<dbReference type="Gene3D" id="3.40.50.300">
    <property type="entry name" value="P-loop containing nucleotide triphosphate hydrolases"/>
    <property type="match status" value="1"/>
</dbReference>
<keyword evidence="5" id="KW-0449">Lipoprotein</keyword>
<feature type="domain" description="ABC transporter" evidence="4">
    <location>
        <begin position="5"/>
        <end position="230"/>
    </location>
</feature>
<accession>A0A0M4D9D5</accession>
<keyword evidence="2" id="KW-0547">Nucleotide-binding</keyword>
<evidence type="ECO:0000256" key="1">
    <source>
        <dbReference type="ARBA" id="ARBA00022448"/>
    </source>
</evidence>
<reference evidence="5 6" key="1">
    <citation type="submission" date="2015-07" db="EMBL/GenBank/DDBJ databases">
        <title>Isolation and Genomic Characterization of a Novel Halophilic Metal-Reducing Deltaproteobacterium from the Deep Subsurface.</title>
        <authorList>
            <person name="Badalamenti J.P."/>
            <person name="Summers Z.M."/>
            <person name="Gralnick J.A."/>
            <person name="Bond D.R."/>
        </authorList>
    </citation>
    <scope>NUCLEOTIDE SEQUENCE [LARGE SCALE GENOMIC DNA]</scope>
    <source>
        <strain evidence="5 6">WTL</strain>
    </source>
</reference>
<dbReference type="RefSeq" id="WP_232426464.1">
    <property type="nucleotide sequence ID" value="NZ_CP010802.1"/>
</dbReference>
<dbReference type="PATRIC" id="fig|1603606.3.peg.3624"/>
<evidence type="ECO:0000256" key="3">
    <source>
        <dbReference type="ARBA" id="ARBA00022840"/>
    </source>
</evidence>
<dbReference type="PANTHER" id="PTHR24220:SF86">
    <property type="entry name" value="ABC TRANSPORTER ABCH.1"/>
    <property type="match status" value="1"/>
</dbReference>
<evidence type="ECO:0000313" key="6">
    <source>
        <dbReference type="Proteomes" id="UP000057158"/>
    </source>
</evidence>
<proteinExistence type="predicted"/>
<dbReference type="InterPro" id="IPR017911">
    <property type="entry name" value="MacB-like_ATP-bd"/>
</dbReference>
<dbReference type="EMBL" id="CP010802">
    <property type="protein sequence ID" value="ALC18085.1"/>
    <property type="molecule type" value="Genomic_DNA"/>
</dbReference>
<dbReference type="GO" id="GO:0005524">
    <property type="term" value="F:ATP binding"/>
    <property type="evidence" value="ECO:0007669"/>
    <property type="project" value="UniProtKB-KW"/>
</dbReference>
<dbReference type="AlphaFoldDB" id="A0A0M4D9D5"/>
<dbReference type="InterPro" id="IPR003593">
    <property type="entry name" value="AAA+_ATPase"/>
</dbReference>
<dbReference type="InterPro" id="IPR017871">
    <property type="entry name" value="ABC_transporter-like_CS"/>
</dbReference>
<protein>
    <submittedName>
        <fullName evidence="5">ABC-type lipoprotein export system, ATPase component</fullName>
    </submittedName>
</protein>
<dbReference type="SMART" id="SM00382">
    <property type="entry name" value="AAA"/>
    <property type="match status" value="1"/>
</dbReference>
<dbReference type="CDD" id="cd03255">
    <property type="entry name" value="ABC_MJ0796_LolCDE_FtsE"/>
    <property type="match status" value="1"/>
</dbReference>